<organism evidence="2">
    <name type="scientific">uncultured Gemmatimonadota bacterium</name>
    <dbReference type="NCBI Taxonomy" id="203437"/>
    <lineage>
        <taxon>Bacteria</taxon>
        <taxon>Pseudomonadati</taxon>
        <taxon>Gemmatimonadota</taxon>
        <taxon>environmental samples</taxon>
    </lineage>
</organism>
<accession>A0A6J4LAM8</accession>
<evidence type="ECO:0000313" key="2">
    <source>
        <dbReference type="EMBL" id="CAA9328400.1"/>
    </source>
</evidence>
<protein>
    <submittedName>
        <fullName evidence="2">Uncharacterized protein</fullName>
    </submittedName>
</protein>
<keyword evidence="1" id="KW-0812">Transmembrane</keyword>
<reference evidence="2" key="1">
    <citation type="submission" date="2020-02" db="EMBL/GenBank/DDBJ databases">
        <authorList>
            <person name="Meier V. D."/>
        </authorList>
    </citation>
    <scope>NUCLEOTIDE SEQUENCE</scope>
    <source>
        <strain evidence="2">AVDCRST_MAG89</strain>
    </source>
</reference>
<dbReference type="AlphaFoldDB" id="A0A6J4LAM8"/>
<proteinExistence type="predicted"/>
<gene>
    <name evidence="2" type="ORF">AVDCRST_MAG89-2006</name>
</gene>
<feature type="transmembrane region" description="Helical" evidence="1">
    <location>
        <begin position="59"/>
        <end position="79"/>
    </location>
</feature>
<sequence length="84" mass="9052">MLDDVVGCVGGWVLELLVEAVFEMFSLFSWRAWVTLGLAAVGAIAIKGAFSGAGPVHPLLLYFAGASLVLGPFLLFVVWDWPNR</sequence>
<keyword evidence="1" id="KW-0472">Membrane</keyword>
<name>A0A6J4LAM8_9BACT</name>
<dbReference type="EMBL" id="CADCTV010000425">
    <property type="protein sequence ID" value="CAA9328400.1"/>
    <property type="molecule type" value="Genomic_DNA"/>
</dbReference>
<keyword evidence="1" id="KW-1133">Transmembrane helix</keyword>
<evidence type="ECO:0000256" key="1">
    <source>
        <dbReference type="SAM" id="Phobius"/>
    </source>
</evidence>
<feature type="transmembrane region" description="Helical" evidence="1">
    <location>
        <begin position="30"/>
        <end position="50"/>
    </location>
</feature>